<dbReference type="Proteomes" id="UP000265703">
    <property type="component" value="Unassembled WGS sequence"/>
</dbReference>
<dbReference type="SUPFAM" id="SSF53098">
    <property type="entry name" value="Ribonuclease H-like"/>
    <property type="match status" value="1"/>
</dbReference>
<sequence>MAFGTCLGTERPCLGTLGERKGLAWELLDDENKLEIHITQKSMESFIDKDDPEVNKLFKMLCPSYNLPSRKWISTDVLDKVHEEINNKIEKFVTDHQSQIWKIENFSNVCHARKIMFEAYKKVEIEFETNKWIGFNLEIGEKVLTVSCIAHQMNLLVKKIIKSSTFEPVIKTLLTTFSKAAKTILSLRDNIRVMAITHSNLLITNRRSVINAIENIKFWERLMMFYELLKPYNYIIMILESEQATLGQVAAT</sequence>
<accession>A0A397TKB1</accession>
<comment type="caution">
    <text evidence="1">The sequence shown here is derived from an EMBL/GenBank/DDBJ whole genome shotgun (WGS) entry which is preliminary data.</text>
</comment>
<dbReference type="AlphaFoldDB" id="A0A397TKB1"/>
<dbReference type="OrthoDB" id="2423954at2759"/>
<name>A0A397TKB1_9GLOM</name>
<dbReference type="EMBL" id="QKYT01000012">
    <property type="protein sequence ID" value="RIA98670.1"/>
    <property type="molecule type" value="Genomic_DNA"/>
</dbReference>
<evidence type="ECO:0000313" key="2">
    <source>
        <dbReference type="Proteomes" id="UP000265703"/>
    </source>
</evidence>
<evidence type="ECO:0008006" key="3">
    <source>
        <dbReference type="Google" id="ProtNLM"/>
    </source>
</evidence>
<keyword evidence="2" id="KW-1185">Reference proteome</keyword>
<organism evidence="1 2">
    <name type="scientific">Glomus cerebriforme</name>
    <dbReference type="NCBI Taxonomy" id="658196"/>
    <lineage>
        <taxon>Eukaryota</taxon>
        <taxon>Fungi</taxon>
        <taxon>Fungi incertae sedis</taxon>
        <taxon>Mucoromycota</taxon>
        <taxon>Glomeromycotina</taxon>
        <taxon>Glomeromycetes</taxon>
        <taxon>Glomerales</taxon>
        <taxon>Glomeraceae</taxon>
        <taxon>Glomus</taxon>
    </lineage>
</organism>
<proteinExistence type="predicted"/>
<evidence type="ECO:0000313" key="1">
    <source>
        <dbReference type="EMBL" id="RIA98670.1"/>
    </source>
</evidence>
<gene>
    <name evidence="1" type="ORF">C1645_812348</name>
</gene>
<protein>
    <recommendedName>
        <fullName evidence="3">DUF659 domain-containing protein</fullName>
    </recommendedName>
</protein>
<reference evidence="1 2" key="1">
    <citation type="submission" date="2018-06" db="EMBL/GenBank/DDBJ databases">
        <title>Comparative genomics reveals the genomic features of Rhizophagus irregularis, R. cerebriforme, R. diaphanum and Gigaspora rosea, and their symbiotic lifestyle signature.</title>
        <authorList>
            <person name="Morin E."/>
            <person name="San Clemente H."/>
            <person name="Chen E.C.H."/>
            <person name="De La Providencia I."/>
            <person name="Hainaut M."/>
            <person name="Kuo A."/>
            <person name="Kohler A."/>
            <person name="Murat C."/>
            <person name="Tang N."/>
            <person name="Roy S."/>
            <person name="Loubradou J."/>
            <person name="Henrissat B."/>
            <person name="Grigoriev I.V."/>
            <person name="Corradi N."/>
            <person name="Roux C."/>
            <person name="Martin F.M."/>
        </authorList>
    </citation>
    <scope>NUCLEOTIDE SEQUENCE [LARGE SCALE GENOMIC DNA]</scope>
    <source>
        <strain evidence="1 2">DAOM 227022</strain>
    </source>
</reference>
<dbReference type="InterPro" id="IPR012337">
    <property type="entry name" value="RNaseH-like_sf"/>
</dbReference>